<keyword evidence="5" id="KW-1185">Reference proteome</keyword>
<dbReference type="RefSeq" id="WP_014133441.1">
    <property type="nucleotide sequence ID" value="NC_016109.1"/>
</dbReference>
<feature type="domain" description="N-acetyltransferase" evidence="3">
    <location>
        <begin position="10"/>
        <end position="159"/>
    </location>
</feature>
<dbReference type="Gene3D" id="3.40.630.30">
    <property type="match status" value="1"/>
</dbReference>
<feature type="domain" description="N-acetyltransferase" evidence="3">
    <location>
        <begin position="162"/>
        <end position="317"/>
    </location>
</feature>
<proteinExistence type="predicted"/>
<name>E4N4I9_KITSK</name>
<dbReference type="CDD" id="cd04301">
    <property type="entry name" value="NAT_SF"/>
    <property type="match status" value="2"/>
</dbReference>
<dbReference type="SUPFAM" id="SSF55729">
    <property type="entry name" value="Acyl-CoA N-acyltransferases (Nat)"/>
    <property type="match status" value="2"/>
</dbReference>
<keyword evidence="1 4" id="KW-0808">Transferase</keyword>
<protein>
    <submittedName>
        <fullName evidence="4">Putative acetyltransferase</fullName>
        <ecNumber evidence="4">2.3.1.-</ecNumber>
    </submittedName>
</protein>
<keyword evidence="2 4" id="KW-0012">Acyltransferase</keyword>
<dbReference type="eggNOG" id="COG0456">
    <property type="taxonomic scope" value="Bacteria"/>
</dbReference>
<dbReference type="GO" id="GO:0016747">
    <property type="term" value="F:acyltransferase activity, transferring groups other than amino-acyl groups"/>
    <property type="evidence" value="ECO:0007669"/>
    <property type="project" value="InterPro"/>
</dbReference>
<gene>
    <name evidence="4" type="ordered locus">KSE_02730</name>
</gene>
<dbReference type="PROSITE" id="PS51186">
    <property type="entry name" value="GNAT"/>
    <property type="match status" value="2"/>
</dbReference>
<accession>E4N4I9</accession>
<evidence type="ECO:0000256" key="2">
    <source>
        <dbReference type="ARBA" id="ARBA00023315"/>
    </source>
</evidence>
<dbReference type="InterPro" id="IPR000182">
    <property type="entry name" value="GNAT_dom"/>
</dbReference>
<dbReference type="Proteomes" id="UP000007076">
    <property type="component" value="Chromosome"/>
</dbReference>
<dbReference type="AlphaFoldDB" id="E4N4I9"/>
<dbReference type="Pfam" id="PF00583">
    <property type="entry name" value="Acetyltransf_1"/>
    <property type="match status" value="2"/>
</dbReference>
<organism evidence="4 5">
    <name type="scientific">Kitasatospora setae (strain ATCC 33774 / DSM 43861 / JCM 3304 / KCC A-0304 / NBRC 14216 / KM-6054)</name>
    <name type="common">Streptomyces setae</name>
    <dbReference type="NCBI Taxonomy" id="452652"/>
    <lineage>
        <taxon>Bacteria</taxon>
        <taxon>Bacillati</taxon>
        <taxon>Actinomycetota</taxon>
        <taxon>Actinomycetes</taxon>
        <taxon>Kitasatosporales</taxon>
        <taxon>Streptomycetaceae</taxon>
        <taxon>Kitasatospora</taxon>
    </lineage>
</organism>
<sequence length="318" mass="34341">MAQIRLPAGYTARPLDPDADLPDLLDLLTACERDLHGPAAPAADPGELAAVLARPGFDPAVDTVLVHGPDGRLAAWAWSERRCECRVHPAHRGRRLGTGLLGWIEGRAVEQGAEKLVQVVADLDATGLAMLRTYGYRPKGASWLLGIALDDLPEPPPPPAGITIRPFRSGDPDDERAAHRVVEEAFADWKARRLPFEEWAQHAVHRETFAPERSPLAIADGDGETDGGTGGRVVGVALALDQPGSADGYVESLAVDRAHRNRGIARLLLQHTFRACRDAGLSHCTLWTHSGTGAIDLYLKVGMTVRYTSVVLEKTLPR</sequence>
<dbReference type="EC" id="2.3.1.-" evidence="4"/>
<evidence type="ECO:0000256" key="1">
    <source>
        <dbReference type="ARBA" id="ARBA00022679"/>
    </source>
</evidence>
<dbReference type="InterPro" id="IPR016181">
    <property type="entry name" value="Acyl_CoA_acyltransferase"/>
</dbReference>
<dbReference type="HOGENOM" id="CLU_056890_2_0_11"/>
<dbReference type="InterPro" id="IPR050832">
    <property type="entry name" value="Bact_Acetyltransf"/>
</dbReference>
<dbReference type="EMBL" id="AP010968">
    <property type="protein sequence ID" value="BAJ26120.1"/>
    <property type="molecule type" value="Genomic_DNA"/>
</dbReference>
<reference evidence="4 5" key="1">
    <citation type="journal article" date="2010" name="DNA Res.">
        <title>Genome sequence of Kitasatospora setae NBRC 14216T: an evolutionary snapshot of the family Streptomycetaceae.</title>
        <authorList>
            <person name="Ichikawa N."/>
            <person name="Oguchi A."/>
            <person name="Ikeda H."/>
            <person name="Ishikawa J."/>
            <person name="Kitani S."/>
            <person name="Watanabe Y."/>
            <person name="Nakamura S."/>
            <person name="Katano Y."/>
            <person name="Kishi E."/>
            <person name="Sasagawa M."/>
            <person name="Ankai A."/>
            <person name="Fukui S."/>
            <person name="Hashimoto Y."/>
            <person name="Kamata S."/>
            <person name="Otoguro M."/>
            <person name="Tanikawa S."/>
            <person name="Nihira T."/>
            <person name="Horinouchi S."/>
            <person name="Ohnishi Y."/>
            <person name="Hayakawa M."/>
            <person name="Kuzuyama T."/>
            <person name="Arisawa A."/>
            <person name="Nomoto F."/>
            <person name="Miura H."/>
            <person name="Takahashi Y."/>
            <person name="Fujita N."/>
        </authorList>
    </citation>
    <scope>NUCLEOTIDE SEQUENCE [LARGE SCALE GENOMIC DNA]</scope>
    <source>
        <strain evidence="5">ATCC 33774 / DSM 43861 / JCM 3304 / KCC A-0304 / NBRC 14216 / KM-6054</strain>
    </source>
</reference>
<dbReference type="KEGG" id="ksk:KSE_02730"/>
<evidence type="ECO:0000313" key="4">
    <source>
        <dbReference type="EMBL" id="BAJ26120.1"/>
    </source>
</evidence>
<dbReference type="PANTHER" id="PTHR43877">
    <property type="entry name" value="AMINOALKYLPHOSPHONATE N-ACETYLTRANSFERASE-RELATED-RELATED"/>
    <property type="match status" value="1"/>
</dbReference>
<evidence type="ECO:0000259" key="3">
    <source>
        <dbReference type="PROSITE" id="PS51186"/>
    </source>
</evidence>
<evidence type="ECO:0000313" key="5">
    <source>
        <dbReference type="Proteomes" id="UP000007076"/>
    </source>
</evidence>
<dbReference type="STRING" id="452652.KSE_02730"/>
<dbReference type="PATRIC" id="fig|452652.3.peg.267"/>